<keyword evidence="2" id="KW-1185">Reference proteome</keyword>
<sequence>MERGEVWLADVNGLEPVVVVGAGDGDEFRAMYVVPAATAEQRRGFDFLDPAELIIRDADGPAASSGGSGRITGIEVPLGADEGLDPAGVVRLALPREGHVFCTWQVTLRPEDLVERLGRLSAEKLRMLDAALRLSGT</sequence>
<organism evidence="1 2">
    <name type="scientific">Paractinoplanes ovalisporus</name>
    <dbReference type="NCBI Taxonomy" id="2810368"/>
    <lineage>
        <taxon>Bacteria</taxon>
        <taxon>Bacillati</taxon>
        <taxon>Actinomycetota</taxon>
        <taxon>Actinomycetes</taxon>
        <taxon>Micromonosporales</taxon>
        <taxon>Micromonosporaceae</taxon>
        <taxon>Paractinoplanes</taxon>
    </lineage>
</organism>
<proteinExistence type="predicted"/>
<dbReference type="Proteomes" id="UP000632138">
    <property type="component" value="Unassembled WGS sequence"/>
</dbReference>
<accession>A0ABS2ASG2</accession>
<reference evidence="1 2" key="1">
    <citation type="submission" date="2021-01" db="EMBL/GenBank/DDBJ databases">
        <title>Actinoplanes sp. nov. LDG1-06 isolated from lichen.</title>
        <authorList>
            <person name="Saeng-In P."/>
            <person name="Phongsopitanun W."/>
            <person name="Kanchanasin P."/>
            <person name="Yuki M."/>
            <person name="Kudo T."/>
            <person name="Ohkuma M."/>
            <person name="Tanasupawat S."/>
        </authorList>
    </citation>
    <scope>NUCLEOTIDE SEQUENCE [LARGE SCALE GENOMIC DNA]</scope>
    <source>
        <strain evidence="1 2">LDG1-06</strain>
    </source>
</reference>
<dbReference type="EMBL" id="JAENHP010000027">
    <property type="protein sequence ID" value="MBM2622690.1"/>
    <property type="molecule type" value="Genomic_DNA"/>
</dbReference>
<dbReference type="SUPFAM" id="SSF50118">
    <property type="entry name" value="Cell growth inhibitor/plasmid maintenance toxic component"/>
    <property type="match status" value="1"/>
</dbReference>
<comment type="caution">
    <text evidence="1">The sequence shown here is derived from an EMBL/GenBank/DDBJ whole genome shotgun (WGS) entry which is preliminary data.</text>
</comment>
<name>A0ABS2ASG2_9ACTN</name>
<dbReference type="Gene3D" id="2.30.30.110">
    <property type="match status" value="1"/>
</dbReference>
<evidence type="ECO:0000313" key="1">
    <source>
        <dbReference type="EMBL" id="MBM2622690.1"/>
    </source>
</evidence>
<dbReference type="RefSeq" id="WP_203383038.1">
    <property type="nucleotide sequence ID" value="NZ_JAENHP010000027.1"/>
</dbReference>
<gene>
    <name evidence="1" type="ORF">JIG36_45045</name>
</gene>
<dbReference type="InterPro" id="IPR011067">
    <property type="entry name" value="Plasmid_toxin/cell-grow_inhib"/>
</dbReference>
<evidence type="ECO:0000313" key="2">
    <source>
        <dbReference type="Proteomes" id="UP000632138"/>
    </source>
</evidence>
<protein>
    <submittedName>
        <fullName evidence="1">Uncharacterized protein</fullName>
    </submittedName>
</protein>